<protein>
    <recommendedName>
        <fullName evidence="1">TLDc domain-containing protein</fullName>
    </recommendedName>
</protein>
<evidence type="ECO:0000313" key="3">
    <source>
        <dbReference type="Proteomes" id="UP000001307"/>
    </source>
</evidence>
<dbReference type="InParanoid" id="E4XDK2"/>
<dbReference type="Gene3D" id="1.10.472.80">
    <property type="entry name" value="Ypt/Rab-GAP domain of gyp1p, domain 3"/>
    <property type="match status" value="1"/>
</dbReference>
<dbReference type="Pfam" id="PF07534">
    <property type="entry name" value="TLD"/>
    <property type="match status" value="1"/>
</dbReference>
<organism evidence="2">
    <name type="scientific">Oikopleura dioica</name>
    <name type="common">Tunicate</name>
    <dbReference type="NCBI Taxonomy" id="34765"/>
    <lineage>
        <taxon>Eukaryota</taxon>
        <taxon>Metazoa</taxon>
        <taxon>Chordata</taxon>
        <taxon>Tunicata</taxon>
        <taxon>Appendicularia</taxon>
        <taxon>Copelata</taxon>
        <taxon>Oikopleuridae</taxon>
        <taxon>Oikopleura</taxon>
    </lineage>
</organism>
<dbReference type="OrthoDB" id="10065050at2759"/>
<dbReference type="PROSITE" id="PS51886">
    <property type="entry name" value="TLDC"/>
    <property type="match status" value="1"/>
</dbReference>
<evidence type="ECO:0000313" key="2">
    <source>
        <dbReference type="EMBL" id="CBY19240.1"/>
    </source>
</evidence>
<dbReference type="EMBL" id="FN653039">
    <property type="protein sequence ID" value="CBY19240.1"/>
    <property type="molecule type" value="Genomic_DNA"/>
</dbReference>
<gene>
    <name evidence="2" type="ORF">GSOID_T00008246001</name>
</gene>
<reference evidence="2" key="1">
    <citation type="journal article" date="2010" name="Science">
        <title>Plasticity of animal genome architecture unmasked by rapid evolution of a pelagic tunicate.</title>
        <authorList>
            <person name="Denoeud F."/>
            <person name="Henriet S."/>
            <person name="Mungpakdee S."/>
            <person name="Aury J.M."/>
            <person name="Da Silva C."/>
            <person name="Brinkmann H."/>
            <person name="Mikhaleva J."/>
            <person name="Olsen L.C."/>
            <person name="Jubin C."/>
            <person name="Canestro C."/>
            <person name="Bouquet J.M."/>
            <person name="Danks G."/>
            <person name="Poulain J."/>
            <person name="Campsteijn C."/>
            <person name="Adamski M."/>
            <person name="Cross I."/>
            <person name="Yadetie F."/>
            <person name="Muffato M."/>
            <person name="Louis A."/>
            <person name="Butcher S."/>
            <person name="Tsagkogeorga G."/>
            <person name="Konrad A."/>
            <person name="Singh S."/>
            <person name="Jensen M.F."/>
            <person name="Cong E.H."/>
            <person name="Eikeseth-Otteraa H."/>
            <person name="Noel B."/>
            <person name="Anthouard V."/>
            <person name="Porcel B.M."/>
            <person name="Kachouri-Lafond R."/>
            <person name="Nishino A."/>
            <person name="Ugolini M."/>
            <person name="Chourrout P."/>
            <person name="Nishida H."/>
            <person name="Aasland R."/>
            <person name="Huzurbazar S."/>
            <person name="Westhof E."/>
            <person name="Delsuc F."/>
            <person name="Lehrach H."/>
            <person name="Reinhardt R."/>
            <person name="Weissenbach J."/>
            <person name="Roy S.W."/>
            <person name="Artiguenave F."/>
            <person name="Postlethwait J.H."/>
            <person name="Manak J.R."/>
            <person name="Thompson E.M."/>
            <person name="Jaillon O."/>
            <person name="Du Pasquier L."/>
            <person name="Boudinot P."/>
            <person name="Liberles D.A."/>
            <person name="Volff J.N."/>
            <person name="Philippe H."/>
            <person name="Lenhard B."/>
            <person name="Roest Crollius H."/>
            <person name="Wincker P."/>
            <person name="Chourrout D."/>
        </authorList>
    </citation>
    <scope>NUCLEOTIDE SEQUENCE [LARGE SCALE GENOMIC DNA]</scope>
</reference>
<accession>E4XDK2</accession>
<sequence length="486" mass="54597">MTEYLREDLRLEPSIEIALATLKPEKLKAKVRQGLPLAVKEKENFYKRIILQGKPLLDVPFDSVPNALNEAWNCGKFYRRLFRFDWLSESGQLLVGEVLAQINHAQPQVSFSPLIGLVVAVLASFIDDRAMIWQLSEAIIQSETCPLARSSSQADADDLTIRDLGLLKLKGKLKPWLLQVSSSEINWRFFLCSLQYESAVRFVDCLLLEGAKVKFRFALAFLNFCSSKGHCVLSEGSPEELDDDLILEIIKKHPADVEKILKKGFDIRNLQMSLVKQLVTRHKVLLDLRADGLEAQMSRLSQANAGEFYAQAKHAASALISTNSMSRLFAILPPRFSVQNLEKIFSTSTDGYAYQTALRKMSEEPACLILMKTDFSPEVSIGAVLCGMKSPKTGLTGNGESFVFRVECEVESWFWHNGKPTQFAHFSPGNLNIGNGALMLNDDFKNCSTCASEIFSSENLLSRDESFKRFQVIQMEIFAFSSFESI</sequence>
<feature type="domain" description="TLDc" evidence="1">
    <location>
        <begin position="318"/>
        <end position="481"/>
    </location>
</feature>
<name>E4XDK2_OIKDI</name>
<dbReference type="PANTHER" id="PTHR23354">
    <property type="entry name" value="NUCLEOLAR PROTEIN 7/ESTROGEN RECEPTOR COACTIVATOR-RELATED"/>
    <property type="match status" value="1"/>
</dbReference>
<dbReference type="Proteomes" id="UP000001307">
    <property type="component" value="Unassembled WGS sequence"/>
</dbReference>
<dbReference type="InterPro" id="IPR006571">
    <property type="entry name" value="TLDc_dom"/>
</dbReference>
<dbReference type="AlphaFoldDB" id="E4XDK2"/>
<keyword evidence="3" id="KW-1185">Reference proteome</keyword>
<dbReference type="SMART" id="SM00584">
    <property type="entry name" value="TLDc"/>
    <property type="match status" value="1"/>
</dbReference>
<evidence type="ECO:0000259" key="1">
    <source>
        <dbReference type="PROSITE" id="PS51886"/>
    </source>
</evidence>
<proteinExistence type="predicted"/>